<dbReference type="InterPro" id="IPR009081">
    <property type="entry name" value="PP-bd_ACP"/>
</dbReference>
<feature type="domain" description="Carrier" evidence="5">
    <location>
        <begin position="957"/>
        <end position="1035"/>
    </location>
</feature>
<dbReference type="Gene3D" id="1.10.1200.10">
    <property type="entry name" value="ACP-like"/>
    <property type="match status" value="1"/>
</dbReference>
<keyword evidence="8" id="KW-1185">Reference proteome</keyword>
<accession>A0ABV3FNV4</accession>
<gene>
    <name evidence="7" type="ORF">AB0I48_05990</name>
</gene>
<dbReference type="SUPFAM" id="SSF52151">
    <property type="entry name" value="FabD/lysophospholipase-like"/>
    <property type="match status" value="1"/>
</dbReference>
<dbReference type="InterPro" id="IPR032821">
    <property type="entry name" value="PKS_assoc"/>
</dbReference>
<dbReference type="Pfam" id="PF16197">
    <property type="entry name" value="KAsynt_C_assoc"/>
    <property type="match status" value="1"/>
</dbReference>
<dbReference type="RefSeq" id="WP_357780652.1">
    <property type="nucleotide sequence ID" value="NZ_JBFAKC010000002.1"/>
</dbReference>
<dbReference type="Proteomes" id="UP001551695">
    <property type="component" value="Unassembled WGS sequence"/>
</dbReference>
<protein>
    <submittedName>
        <fullName evidence="7">Type I polyketide synthase</fullName>
    </submittedName>
</protein>
<dbReference type="Gene3D" id="3.40.47.10">
    <property type="match status" value="1"/>
</dbReference>
<keyword evidence="2" id="KW-0597">Phosphoprotein</keyword>
<organism evidence="7 8">
    <name type="scientific">Nocardia aurea</name>
    <dbReference type="NCBI Taxonomy" id="2144174"/>
    <lineage>
        <taxon>Bacteria</taxon>
        <taxon>Bacillati</taxon>
        <taxon>Actinomycetota</taxon>
        <taxon>Actinomycetes</taxon>
        <taxon>Mycobacteriales</taxon>
        <taxon>Nocardiaceae</taxon>
        <taxon>Nocardia</taxon>
    </lineage>
</organism>
<evidence type="ECO:0000256" key="4">
    <source>
        <dbReference type="ARBA" id="ARBA00023315"/>
    </source>
</evidence>
<dbReference type="Pfam" id="PF00550">
    <property type="entry name" value="PP-binding"/>
    <property type="match status" value="1"/>
</dbReference>
<dbReference type="InterPro" id="IPR016036">
    <property type="entry name" value="Malonyl_transacylase_ACP-bd"/>
</dbReference>
<evidence type="ECO:0000259" key="6">
    <source>
        <dbReference type="PROSITE" id="PS52004"/>
    </source>
</evidence>
<dbReference type="PANTHER" id="PTHR43775">
    <property type="entry name" value="FATTY ACID SYNTHASE"/>
    <property type="match status" value="1"/>
</dbReference>
<dbReference type="PROSITE" id="PS50075">
    <property type="entry name" value="CARRIER"/>
    <property type="match status" value="1"/>
</dbReference>
<dbReference type="SUPFAM" id="SSF101173">
    <property type="entry name" value="Docking domain B of the erythromycin polyketide synthase (DEBS)"/>
    <property type="match status" value="1"/>
</dbReference>
<dbReference type="SUPFAM" id="SSF53901">
    <property type="entry name" value="Thiolase-like"/>
    <property type="match status" value="1"/>
</dbReference>
<dbReference type="InterPro" id="IPR014031">
    <property type="entry name" value="Ketoacyl_synth_C"/>
</dbReference>
<dbReference type="Gene3D" id="3.40.366.10">
    <property type="entry name" value="Malonyl-Coenzyme A Acyl Carrier Protein, domain 2"/>
    <property type="match status" value="1"/>
</dbReference>
<dbReference type="EMBL" id="JBFAKC010000002">
    <property type="protein sequence ID" value="MEV0707100.1"/>
    <property type="molecule type" value="Genomic_DNA"/>
</dbReference>
<dbReference type="InterPro" id="IPR020806">
    <property type="entry name" value="PKS_PP-bd"/>
</dbReference>
<dbReference type="InterPro" id="IPR016039">
    <property type="entry name" value="Thiolase-like"/>
</dbReference>
<dbReference type="InterPro" id="IPR036736">
    <property type="entry name" value="ACP-like_sf"/>
</dbReference>
<evidence type="ECO:0000256" key="3">
    <source>
        <dbReference type="ARBA" id="ARBA00022679"/>
    </source>
</evidence>
<dbReference type="PANTHER" id="PTHR43775:SF51">
    <property type="entry name" value="INACTIVE PHENOLPHTHIOCEROL SYNTHESIS POLYKETIDE SYNTHASE TYPE I PKS1-RELATED"/>
    <property type="match status" value="1"/>
</dbReference>
<evidence type="ECO:0000313" key="7">
    <source>
        <dbReference type="EMBL" id="MEV0707100.1"/>
    </source>
</evidence>
<name>A0ABV3FNV4_9NOCA</name>
<keyword evidence="3" id="KW-0808">Transferase</keyword>
<evidence type="ECO:0000313" key="8">
    <source>
        <dbReference type="Proteomes" id="UP001551695"/>
    </source>
</evidence>
<sequence length="1046" mass="110775">MANEAELRDYLKRAAHTIKETRQRLDEIEYRAREPIAVVGSACRFPGGIDSPELLWEALLDGRDLIGDMPDDRGWDIDGLYDPDPDKFAKSYTRSGGFLDRAGAFDAGFFGIGPLEARAMDPQHRLLLEVAWEAIERARIDPSTLRDGPTGVFVGLSEQGYGFGSAQQWDGAETYFFTGNSAAMAAGRIAYLLGLEGPALTVDTACSSSLVAVHQAVQSLRLGECATALAGGAAVIATPAPFALFSRQRALAPDGRCKSYAAGADGTAWGEGAGLLLLERLSDARANGHPILAVIRGSAINADGASNGLTAPSGIAQRRVIRSALAASGLTTAEVDVVEGHGTGTVLGDPVEAQALLATYGRERGDSAPLLLGSIKSNMGHTQSAAGVAGLIKVIEALRHGLVPATLHVDTPTPHADWDDTGVRLVTEPTPWPEVDRPRRAAVSSFGISGTNAHVVVEQATETTAAADVTDPLSAIRGGAPTAWVLSAKSEAALREQAARLARVSPADPVDIGYSLVRTRARFDHRAVIVAADADELRRGVDALAAGTRSAALIRDRRRGSGKIAMLLSGQGSQHTGMGQRLYRTYPVFRAAFDEVCELFAPRLERPLREVIFDAAAADLLGRTDHTQPALFAIEVALFRLLESWGMTPDYLVGHSIGELAAAHLAGVLSLPDAVTMVAARGRLMLGLPRGAMTAVRASYDDVVSGLAESGLDVAIAASNGPNATVVSGTPEAIEAAERYWRSRGRRVKRLDTDRAFHSPQVDAILDEFARAVADVRFAAPVLPIVSTVTGALAGPADMSTRDYWVRQLREPVRFHDCLRHVADAGVSVFLEVGPADILSAMVYETVTDPETVAVPALRPGLDEAISVTRAAAAAWVRGAALDWVGTYAGSGARPVDLPTYAFQREVYWAQTDRAVLTELIGAEGARLAVGAEVLGRIDTAERVGAAEPALEVAEAERGEYTVRLVISQIREILVDLAEDDIALDATILEIGLTSLSALELRARINAAAGTSITLEDLFLHPTPRALADLLADRLWPAEPVVVGAP</sequence>
<comment type="caution">
    <text evidence="7">The sequence shown here is derived from an EMBL/GenBank/DDBJ whole genome shotgun (WGS) entry which is preliminary data.</text>
</comment>
<evidence type="ECO:0000256" key="2">
    <source>
        <dbReference type="ARBA" id="ARBA00022553"/>
    </source>
</evidence>
<dbReference type="Gene3D" id="3.30.70.3290">
    <property type="match status" value="1"/>
</dbReference>
<dbReference type="SUPFAM" id="SSF47336">
    <property type="entry name" value="ACP-like"/>
    <property type="match status" value="1"/>
</dbReference>
<dbReference type="SUPFAM" id="SSF55048">
    <property type="entry name" value="Probable ACP-binding domain of malonyl-CoA ACP transacylase"/>
    <property type="match status" value="1"/>
</dbReference>
<dbReference type="InterPro" id="IPR018201">
    <property type="entry name" value="Ketoacyl_synth_AS"/>
</dbReference>
<proteinExistence type="predicted"/>
<dbReference type="InterPro" id="IPR020841">
    <property type="entry name" value="PKS_Beta-ketoAc_synthase_dom"/>
</dbReference>
<dbReference type="PROSITE" id="PS52004">
    <property type="entry name" value="KS3_2"/>
    <property type="match status" value="1"/>
</dbReference>
<dbReference type="InterPro" id="IPR001227">
    <property type="entry name" value="Ac_transferase_dom_sf"/>
</dbReference>
<dbReference type="SMART" id="SM00827">
    <property type="entry name" value="PKS_AT"/>
    <property type="match status" value="1"/>
</dbReference>
<dbReference type="InterPro" id="IPR016035">
    <property type="entry name" value="Acyl_Trfase/lysoPLipase"/>
</dbReference>
<dbReference type="InterPro" id="IPR014030">
    <property type="entry name" value="Ketoacyl_synth_N"/>
</dbReference>
<dbReference type="SMART" id="SM00823">
    <property type="entry name" value="PKS_PP"/>
    <property type="match status" value="1"/>
</dbReference>
<dbReference type="InterPro" id="IPR036299">
    <property type="entry name" value="Polyketide_synth_docking_sf"/>
</dbReference>
<feature type="domain" description="Ketosynthase family 3 (KS3)" evidence="6">
    <location>
        <begin position="33"/>
        <end position="459"/>
    </location>
</feature>
<reference evidence="7 8" key="1">
    <citation type="submission" date="2024-06" db="EMBL/GenBank/DDBJ databases">
        <title>The Natural Products Discovery Center: Release of the First 8490 Sequenced Strains for Exploring Actinobacteria Biosynthetic Diversity.</title>
        <authorList>
            <person name="Kalkreuter E."/>
            <person name="Kautsar S.A."/>
            <person name="Yang D."/>
            <person name="Bader C.D."/>
            <person name="Teijaro C.N."/>
            <person name="Fluegel L."/>
            <person name="Davis C.M."/>
            <person name="Simpson J.R."/>
            <person name="Lauterbach L."/>
            <person name="Steele A.D."/>
            <person name="Gui C."/>
            <person name="Meng S."/>
            <person name="Li G."/>
            <person name="Viehrig K."/>
            <person name="Ye F."/>
            <person name="Su P."/>
            <person name="Kiefer A.F."/>
            <person name="Nichols A."/>
            <person name="Cepeda A.J."/>
            <person name="Yan W."/>
            <person name="Fan B."/>
            <person name="Jiang Y."/>
            <person name="Adhikari A."/>
            <person name="Zheng C.-J."/>
            <person name="Schuster L."/>
            <person name="Cowan T.M."/>
            <person name="Smanski M.J."/>
            <person name="Chevrette M.G."/>
            <person name="De Carvalho L.P.S."/>
            <person name="Shen B."/>
        </authorList>
    </citation>
    <scope>NUCLEOTIDE SEQUENCE [LARGE SCALE GENOMIC DNA]</scope>
    <source>
        <strain evidence="7 8">NPDC050403</strain>
    </source>
</reference>
<evidence type="ECO:0000259" key="5">
    <source>
        <dbReference type="PROSITE" id="PS50075"/>
    </source>
</evidence>
<dbReference type="CDD" id="cd00833">
    <property type="entry name" value="PKS"/>
    <property type="match status" value="1"/>
</dbReference>
<dbReference type="InterPro" id="IPR014043">
    <property type="entry name" value="Acyl_transferase_dom"/>
</dbReference>
<dbReference type="InterPro" id="IPR050091">
    <property type="entry name" value="PKS_NRPS_Biosynth_Enz"/>
</dbReference>
<dbReference type="SMART" id="SM00825">
    <property type="entry name" value="PKS_KS"/>
    <property type="match status" value="1"/>
</dbReference>
<dbReference type="Pfam" id="PF02801">
    <property type="entry name" value="Ketoacyl-synt_C"/>
    <property type="match status" value="1"/>
</dbReference>
<evidence type="ECO:0000256" key="1">
    <source>
        <dbReference type="ARBA" id="ARBA00022450"/>
    </source>
</evidence>
<keyword evidence="4" id="KW-0012">Acyltransferase</keyword>
<dbReference type="Pfam" id="PF00109">
    <property type="entry name" value="ketoacyl-synt"/>
    <property type="match status" value="1"/>
</dbReference>
<keyword evidence="1" id="KW-0596">Phosphopantetheine</keyword>
<dbReference type="PROSITE" id="PS00606">
    <property type="entry name" value="KS3_1"/>
    <property type="match status" value="1"/>
</dbReference>
<dbReference type="Pfam" id="PF00698">
    <property type="entry name" value="Acyl_transf_1"/>
    <property type="match status" value="1"/>
</dbReference>